<evidence type="ECO:0000313" key="5">
    <source>
        <dbReference type="EMBL" id="GEC10498.1"/>
    </source>
</evidence>
<reference evidence="5 6" key="1">
    <citation type="submission" date="2019-06" db="EMBL/GenBank/DDBJ databases">
        <title>Whole genome shotgun sequence of Streptomyces spinoverrucosus NBRC 14228.</title>
        <authorList>
            <person name="Hosoyama A."/>
            <person name="Uohara A."/>
            <person name="Ohji S."/>
            <person name="Ichikawa N."/>
        </authorList>
    </citation>
    <scope>NUCLEOTIDE SEQUENCE [LARGE SCALE GENOMIC DNA]</scope>
    <source>
        <strain evidence="5 6">NBRC 14228</strain>
    </source>
</reference>
<comment type="cofactor">
    <cofactor evidence="1">
        <name>pyridoxal 5'-phosphate</name>
        <dbReference type="ChEBI" id="CHEBI:597326"/>
    </cofactor>
</comment>
<sequence>MQHTGSFKARGALNFLRAHPEEGSLPEAGVTIASGGNASLACAWARRHGIRATVFLPETAPQVKTTRPRCLGANVRLAGHRYAEAQTACEDFAAATGALEDTVIVAVSGGLFAGVATAAQRHSIRTIGVEPENCRALNAAVEAGHLVDVEVGSVAANSSLDASAPPPWP</sequence>
<evidence type="ECO:0000256" key="2">
    <source>
        <dbReference type="ARBA" id="ARBA00022898"/>
    </source>
</evidence>
<comment type="caution">
    <text evidence="5">The sequence shown here is derived from an EMBL/GenBank/DDBJ whole genome shotgun (WGS) entry which is preliminary data.</text>
</comment>
<dbReference type="AlphaFoldDB" id="A0A4Y3VW75"/>
<accession>A0A4Y3VW75</accession>
<dbReference type="GO" id="GO:0009097">
    <property type="term" value="P:isoleucine biosynthetic process"/>
    <property type="evidence" value="ECO:0007669"/>
    <property type="project" value="TreeGrafter"/>
</dbReference>
<dbReference type="RefSeq" id="WP_373306809.1">
    <property type="nucleotide sequence ID" value="NZ_BJND01000115.1"/>
</dbReference>
<dbReference type="SUPFAM" id="SSF53686">
    <property type="entry name" value="Tryptophan synthase beta subunit-like PLP-dependent enzymes"/>
    <property type="match status" value="1"/>
</dbReference>
<gene>
    <name evidence="5" type="ORF">SSP24_81530</name>
</gene>
<organism evidence="5 6">
    <name type="scientific">Streptomyces spinoverrucosus</name>
    <dbReference type="NCBI Taxonomy" id="284043"/>
    <lineage>
        <taxon>Bacteria</taxon>
        <taxon>Bacillati</taxon>
        <taxon>Actinomycetota</taxon>
        <taxon>Actinomycetes</taxon>
        <taxon>Kitasatosporales</taxon>
        <taxon>Streptomycetaceae</taxon>
        <taxon>Streptomyces</taxon>
    </lineage>
</organism>
<dbReference type="Proteomes" id="UP000317881">
    <property type="component" value="Unassembled WGS sequence"/>
</dbReference>
<dbReference type="PANTHER" id="PTHR48078:SF6">
    <property type="entry name" value="L-THREONINE DEHYDRATASE CATABOLIC TDCB"/>
    <property type="match status" value="1"/>
</dbReference>
<evidence type="ECO:0000259" key="4">
    <source>
        <dbReference type="Pfam" id="PF00291"/>
    </source>
</evidence>
<keyword evidence="2" id="KW-0663">Pyridoxal phosphate</keyword>
<name>A0A4Y3VW75_9ACTN</name>
<evidence type="ECO:0000256" key="3">
    <source>
        <dbReference type="ARBA" id="ARBA00023239"/>
    </source>
</evidence>
<dbReference type="GO" id="GO:0004794">
    <property type="term" value="F:threonine deaminase activity"/>
    <property type="evidence" value="ECO:0007669"/>
    <property type="project" value="TreeGrafter"/>
</dbReference>
<dbReference type="EMBL" id="BJND01000115">
    <property type="protein sequence ID" value="GEC10498.1"/>
    <property type="molecule type" value="Genomic_DNA"/>
</dbReference>
<dbReference type="PANTHER" id="PTHR48078">
    <property type="entry name" value="THREONINE DEHYDRATASE, MITOCHONDRIAL-RELATED"/>
    <property type="match status" value="1"/>
</dbReference>
<dbReference type="InterPro" id="IPR036052">
    <property type="entry name" value="TrpB-like_PALP_sf"/>
</dbReference>
<proteinExistence type="predicted"/>
<evidence type="ECO:0000313" key="6">
    <source>
        <dbReference type="Proteomes" id="UP000317881"/>
    </source>
</evidence>
<protein>
    <recommendedName>
        <fullName evidence="4">Tryptophan synthase beta chain-like PALP domain-containing protein</fullName>
    </recommendedName>
</protein>
<dbReference type="GO" id="GO:0006565">
    <property type="term" value="P:L-serine catabolic process"/>
    <property type="evidence" value="ECO:0007669"/>
    <property type="project" value="TreeGrafter"/>
</dbReference>
<keyword evidence="6" id="KW-1185">Reference proteome</keyword>
<feature type="domain" description="Tryptophan synthase beta chain-like PALP" evidence="4">
    <location>
        <begin position="1"/>
        <end position="98"/>
    </location>
</feature>
<dbReference type="GO" id="GO:0006567">
    <property type="term" value="P:L-threonine catabolic process"/>
    <property type="evidence" value="ECO:0007669"/>
    <property type="project" value="TreeGrafter"/>
</dbReference>
<dbReference type="InterPro" id="IPR050147">
    <property type="entry name" value="Ser/Thr_Dehydratase"/>
</dbReference>
<evidence type="ECO:0000256" key="1">
    <source>
        <dbReference type="ARBA" id="ARBA00001933"/>
    </source>
</evidence>
<dbReference type="InterPro" id="IPR001926">
    <property type="entry name" value="TrpB-like_PALP"/>
</dbReference>
<dbReference type="GO" id="GO:0003941">
    <property type="term" value="F:L-serine ammonia-lyase activity"/>
    <property type="evidence" value="ECO:0007669"/>
    <property type="project" value="TreeGrafter"/>
</dbReference>
<dbReference type="Gene3D" id="3.40.50.1100">
    <property type="match status" value="3"/>
</dbReference>
<dbReference type="Pfam" id="PF00291">
    <property type="entry name" value="PALP"/>
    <property type="match status" value="1"/>
</dbReference>
<keyword evidence="3" id="KW-0456">Lyase</keyword>